<evidence type="ECO:0000313" key="4">
    <source>
        <dbReference type="EMBL" id="MFD2649565.1"/>
    </source>
</evidence>
<name>A0ABW5QPA1_9HYPH</name>
<feature type="domain" description="Nudix hydrolase" evidence="3">
    <location>
        <begin position="1"/>
        <end position="120"/>
    </location>
</feature>
<evidence type="ECO:0000256" key="1">
    <source>
        <dbReference type="ARBA" id="ARBA00001946"/>
    </source>
</evidence>
<comment type="caution">
    <text evidence="4">The sequence shown here is derived from an EMBL/GenBank/DDBJ whole genome shotgun (WGS) entry which is preliminary data.</text>
</comment>
<proteinExistence type="predicted"/>
<dbReference type="PROSITE" id="PS51462">
    <property type="entry name" value="NUDIX"/>
    <property type="match status" value="1"/>
</dbReference>
<dbReference type="InterPro" id="IPR015797">
    <property type="entry name" value="NUDIX_hydrolase-like_dom_sf"/>
</dbReference>
<protein>
    <submittedName>
        <fullName evidence="4">NUDIX domain-containing protein</fullName>
    </submittedName>
</protein>
<dbReference type="InterPro" id="IPR020084">
    <property type="entry name" value="NUDIX_hydrolase_CS"/>
</dbReference>
<accession>A0ABW5QPA1</accession>
<dbReference type="RefSeq" id="WP_386835137.1">
    <property type="nucleotide sequence ID" value="NZ_JBHUNP010000001.1"/>
</dbReference>
<dbReference type="InterPro" id="IPR000086">
    <property type="entry name" value="NUDIX_hydrolase_dom"/>
</dbReference>
<evidence type="ECO:0000259" key="3">
    <source>
        <dbReference type="PROSITE" id="PS51462"/>
    </source>
</evidence>
<dbReference type="Gene3D" id="3.90.79.10">
    <property type="entry name" value="Nucleoside Triphosphate Pyrophosphohydrolase"/>
    <property type="match status" value="1"/>
</dbReference>
<dbReference type="PROSITE" id="PS00893">
    <property type="entry name" value="NUDIX_BOX"/>
    <property type="match status" value="1"/>
</dbReference>
<keyword evidence="2" id="KW-0378">Hydrolase</keyword>
<dbReference type="Proteomes" id="UP001597521">
    <property type="component" value="Unassembled WGS sequence"/>
</dbReference>
<evidence type="ECO:0000313" key="5">
    <source>
        <dbReference type="Proteomes" id="UP001597521"/>
    </source>
</evidence>
<dbReference type="SUPFAM" id="SSF55811">
    <property type="entry name" value="Nudix"/>
    <property type="match status" value="1"/>
</dbReference>
<dbReference type="EMBL" id="JBHUNP010000001">
    <property type="protein sequence ID" value="MFD2649565.1"/>
    <property type="molecule type" value="Genomic_DNA"/>
</dbReference>
<evidence type="ECO:0000256" key="2">
    <source>
        <dbReference type="ARBA" id="ARBA00022801"/>
    </source>
</evidence>
<keyword evidence="5" id="KW-1185">Reference proteome</keyword>
<dbReference type="Pfam" id="PF00293">
    <property type="entry name" value="NUDIX"/>
    <property type="match status" value="1"/>
</dbReference>
<reference evidence="5" key="1">
    <citation type="journal article" date="2019" name="Int. J. Syst. Evol. Microbiol.">
        <title>The Global Catalogue of Microorganisms (GCM) 10K type strain sequencing project: providing services to taxonomists for standard genome sequencing and annotation.</title>
        <authorList>
            <consortium name="The Broad Institute Genomics Platform"/>
            <consortium name="The Broad Institute Genome Sequencing Center for Infectious Disease"/>
            <person name="Wu L."/>
            <person name="Ma J."/>
        </authorList>
    </citation>
    <scope>NUCLEOTIDE SEQUENCE [LARGE SCALE GENOMIC DNA]</scope>
    <source>
        <strain evidence="5">CCM 7427</strain>
    </source>
</reference>
<comment type="cofactor">
    <cofactor evidence="1">
        <name>Mg(2+)</name>
        <dbReference type="ChEBI" id="CHEBI:18420"/>
    </cofactor>
</comment>
<sequence>MVLRLAGAKREILVFRHALAGMQLVKGTLEPGETPLAGALRELTEEAGLLADPGAGPQWTSAALADGQIWHFVPVSISGVPDRFDFFTADDCGHLFRFGWWTLGKEPGPEWHEIFVRALREIHHRHEAA</sequence>
<gene>
    <name evidence="4" type="ORF">ACFSX5_17400</name>
</gene>
<organism evidence="4 5">
    <name type="scientific">Devosia albogilva</name>
    <dbReference type="NCBI Taxonomy" id="429726"/>
    <lineage>
        <taxon>Bacteria</taxon>
        <taxon>Pseudomonadati</taxon>
        <taxon>Pseudomonadota</taxon>
        <taxon>Alphaproteobacteria</taxon>
        <taxon>Hyphomicrobiales</taxon>
        <taxon>Devosiaceae</taxon>
        <taxon>Devosia</taxon>
    </lineage>
</organism>